<dbReference type="EMBL" id="AAUW01000011">
    <property type="protein sequence ID" value="EAV43123.1"/>
    <property type="molecule type" value="Genomic_DNA"/>
</dbReference>
<protein>
    <recommendedName>
        <fullName evidence="1">DUF6362 domain-containing protein</fullName>
    </recommendedName>
</protein>
<evidence type="ECO:0000259" key="1">
    <source>
        <dbReference type="Pfam" id="PF19889"/>
    </source>
</evidence>
<dbReference type="OrthoDB" id="7678054at2"/>
<dbReference type="InterPro" id="IPR045942">
    <property type="entry name" value="DUF6362"/>
</dbReference>
<reference evidence="2 3" key="1">
    <citation type="submission" date="2006-05" db="EMBL/GenBank/DDBJ databases">
        <authorList>
            <person name="King G."/>
            <person name="Ferriera S."/>
            <person name="Johnson J."/>
            <person name="Kravitz S."/>
            <person name="Beeson K."/>
            <person name="Sutton G."/>
            <person name="Rogers Y.-H."/>
            <person name="Friedman R."/>
            <person name="Frazier M."/>
            <person name="Venter J.C."/>
        </authorList>
    </citation>
    <scope>NUCLEOTIDE SEQUENCE [LARGE SCALE GENOMIC DNA]</scope>
    <source>
        <strain evidence="3">ATCC 25650 / DSM 13394 / JCM 20685 / NBRC 16684 / NCIMB 2208 / IAM 12614 / B1</strain>
    </source>
</reference>
<dbReference type="GeneID" id="68847530"/>
<feature type="domain" description="DUF6362" evidence="1">
    <location>
        <begin position="29"/>
        <end position="113"/>
    </location>
</feature>
<dbReference type="Pfam" id="PF19889">
    <property type="entry name" value="DUF6362"/>
    <property type="match status" value="1"/>
</dbReference>
<evidence type="ECO:0000313" key="3">
    <source>
        <dbReference type="Proteomes" id="UP000004848"/>
    </source>
</evidence>
<dbReference type="AlphaFoldDB" id="A0NVV8"/>
<dbReference type="RefSeq" id="WP_006936054.1">
    <property type="nucleotide sequence ID" value="NZ_AAUW01000011.1"/>
</dbReference>
<name>A0NVV8_ROSAI</name>
<dbReference type="Proteomes" id="UP000004848">
    <property type="component" value="Unassembled WGS sequence"/>
</dbReference>
<accession>A0NVV8</accession>
<organism evidence="2 3">
    <name type="scientific">Roseibium aggregatum (strain ATCC 25650 / DSM 13394 / JCM 20685 / NBRC 16684 / NCIMB 2208 / IAM 12614 / B1)</name>
    <name type="common">Stappia aggregata</name>
    <dbReference type="NCBI Taxonomy" id="384765"/>
    <lineage>
        <taxon>Bacteria</taxon>
        <taxon>Pseudomonadati</taxon>
        <taxon>Pseudomonadota</taxon>
        <taxon>Alphaproteobacteria</taxon>
        <taxon>Hyphomicrobiales</taxon>
        <taxon>Stappiaceae</taxon>
        <taxon>Roseibium</taxon>
    </lineage>
</organism>
<comment type="caution">
    <text evidence="2">The sequence shown here is derived from an EMBL/GenBank/DDBJ whole genome shotgun (WGS) entry which is preliminary data.</text>
</comment>
<gene>
    <name evidence="2" type="ORF">SIAM614_19906</name>
</gene>
<proteinExistence type="predicted"/>
<evidence type="ECO:0000313" key="2">
    <source>
        <dbReference type="EMBL" id="EAV43123.1"/>
    </source>
</evidence>
<sequence>METSAPDQILARLMEAVEVVAATGKGDGPRAVLASWPECQGKVAKRRRIYSPRMISQAEEAITWFSLIEDPDARRALQFEVMCKAGGGKFSRICEKYGWKRSTVTSRNKVVLRRLAEKLEALN</sequence>